<accession>A0A813D6T1</accession>
<dbReference type="OrthoDB" id="427794at2759"/>
<evidence type="ECO:0008006" key="3">
    <source>
        <dbReference type="Google" id="ProtNLM"/>
    </source>
</evidence>
<evidence type="ECO:0000313" key="2">
    <source>
        <dbReference type="Proteomes" id="UP000654075"/>
    </source>
</evidence>
<dbReference type="AlphaFoldDB" id="A0A813D6T1"/>
<proteinExistence type="predicted"/>
<comment type="caution">
    <text evidence="1">The sequence shown here is derived from an EMBL/GenBank/DDBJ whole genome shotgun (WGS) entry which is preliminary data.</text>
</comment>
<dbReference type="Proteomes" id="UP000654075">
    <property type="component" value="Unassembled WGS sequence"/>
</dbReference>
<sequence length="187" mass="19943">AKNTLASVEAPLWLRWPRSARALATVPGPQGRSDVEDQGGIDLLQAVSAPVTYARVEFASPLSPEKRVVVEHALVDTGSSDCEIREGLLRKIGPLPLIAGGVMYETATGGEAYDVYEVLLTVLGRTCVAAITVVPDERYSADAEDPNSDEAILGHVALAALRLLVDPAGRQLLPRDAWNSSCQQEQA</sequence>
<name>A0A813D6T1_POLGL</name>
<keyword evidence="2" id="KW-1185">Reference proteome</keyword>
<reference evidence="1" key="1">
    <citation type="submission" date="2021-02" db="EMBL/GenBank/DDBJ databases">
        <authorList>
            <person name="Dougan E. K."/>
            <person name="Rhodes N."/>
            <person name="Thang M."/>
            <person name="Chan C."/>
        </authorList>
    </citation>
    <scope>NUCLEOTIDE SEQUENCE</scope>
</reference>
<gene>
    <name evidence="1" type="ORF">PGLA1383_LOCUS3021</name>
</gene>
<dbReference type="EMBL" id="CAJNNV010001003">
    <property type="protein sequence ID" value="CAE8584076.1"/>
    <property type="molecule type" value="Genomic_DNA"/>
</dbReference>
<protein>
    <recommendedName>
        <fullName evidence="3">Peptidase A2 domain-containing protein</fullName>
    </recommendedName>
</protein>
<organism evidence="1 2">
    <name type="scientific">Polarella glacialis</name>
    <name type="common">Dinoflagellate</name>
    <dbReference type="NCBI Taxonomy" id="89957"/>
    <lineage>
        <taxon>Eukaryota</taxon>
        <taxon>Sar</taxon>
        <taxon>Alveolata</taxon>
        <taxon>Dinophyceae</taxon>
        <taxon>Suessiales</taxon>
        <taxon>Suessiaceae</taxon>
        <taxon>Polarella</taxon>
    </lineage>
</organism>
<evidence type="ECO:0000313" key="1">
    <source>
        <dbReference type="EMBL" id="CAE8584076.1"/>
    </source>
</evidence>
<feature type="non-terminal residue" evidence="1">
    <location>
        <position position="1"/>
    </location>
</feature>